<comment type="caution">
    <text evidence="6">Lacks conserved residue(s) required for the propagation of feature annotation.</text>
</comment>
<dbReference type="EC" id="1.7.1.17" evidence="6"/>
<name>A0A916YMQ4_9BACL</name>
<feature type="binding site" evidence="6">
    <location>
        <begin position="102"/>
        <end position="105"/>
    </location>
    <ligand>
        <name>FMN</name>
        <dbReference type="ChEBI" id="CHEBI:58210"/>
    </ligand>
</feature>
<evidence type="ECO:0000256" key="2">
    <source>
        <dbReference type="ARBA" id="ARBA00022643"/>
    </source>
</evidence>
<dbReference type="GO" id="GO:0010181">
    <property type="term" value="F:FMN binding"/>
    <property type="evidence" value="ECO:0007669"/>
    <property type="project" value="UniProtKB-UniRule"/>
</dbReference>
<dbReference type="GO" id="GO:0016652">
    <property type="term" value="F:oxidoreductase activity, acting on NAD(P)H as acceptor"/>
    <property type="evidence" value="ECO:0007669"/>
    <property type="project" value="UniProtKB-UniRule"/>
</dbReference>
<reference evidence="8" key="2">
    <citation type="submission" date="2020-09" db="EMBL/GenBank/DDBJ databases">
        <authorList>
            <person name="Sun Q."/>
            <person name="Zhou Y."/>
        </authorList>
    </citation>
    <scope>NUCLEOTIDE SEQUENCE</scope>
    <source>
        <strain evidence="8">CGMCC 1.15178</strain>
    </source>
</reference>
<evidence type="ECO:0000256" key="4">
    <source>
        <dbReference type="ARBA" id="ARBA00023027"/>
    </source>
</evidence>
<dbReference type="EMBL" id="BMHP01000001">
    <property type="protein sequence ID" value="GGD53038.1"/>
    <property type="molecule type" value="Genomic_DNA"/>
</dbReference>
<dbReference type="AlphaFoldDB" id="A0A916YMQ4"/>
<evidence type="ECO:0000256" key="5">
    <source>
        <dbReference type="ARBA" id="ARBA00048542"/>
    </source>
</evidence>
<dbReference type="PANTHER" id="PTHR43741">
    <property type="entry name" value="FMN-DEPENDENT NADH-AZOREDUCTASE 1"/>
    <property type="match status" value="1"/>
</dbReference>
<proteinExistence type="inferred from homology"/>
<comment type="catalytic activity">
    <reaction evidence="5">
        <text>N,N-dimethyl-1,4-phenylenediamine + anthranilate + 2 NAD(+) = 2-(4-dimethylaminophenyl)diazenylbenzoate + 2 NADH + 2 H(+)</text>
        <dbReference type="Rhea" id="RHEA:55872"/>
        <dbReference type="ChEBI" id="CHEBI:15378"/>
        <dbReference type="ChEBI" id="CHEBI:15783"/>
        <dbReference type="ChEBI" id="CHEBI:16567"/>
        <dbReference type="ChEBI" id="CHEBI:57540"/>
        <dbReference type="ChEBI" id="CHEBI:57945"/>
        <dbReference type="ChEBI" id="CHEBI:71579"/>
        <dbReference type="EC" id="1.7.1.17"/>
    </reaction>
    <physiologicalReaction direction="right-to-left" evidence="5">
        <dbReference type="Rhea" id="RHEA:55874"/>
    </physiologicalReaction>
</comment>
<comment type="function">
    <text evidence="6">Quinone reductase that provides resistance to thiol-specific stress caused by electrophilic quinones.</text>
</comment>
<evidence type="ECO:0000256" key="6">
    <source>
        <dbReference type="HAMAP-Rule" id="MF_01216"/>
    </source>
</evidence>
<feature type="binding site" evidence="6">
    <location>
        <begin position="17"/>
        <end position="19"/>
    </location>
    <ligand>
        <name>FMN</name>
        <dbReference type="ChEBI" id="CHEBI:58210"/>
    </ligand>
</feature>
<dbReference type="PANTHER" id="PTHR43741:SF7">
    <property type="entry name" value="FMN-DEPENDENT NADH:QUINONE OXIDOREDUCTASE"/>
    <property type="match status" value="1"/>
</dbReference>
<comment type="caution">
    <text evidence="8">The sequence shown here is derived from an EMBL/GenBank/DDBJ whole genome shotgun (WGS) entry which is preliminary data.</text>
</comment>
<organism evidence="8 9">
    <name type="scientific">Paenibacillus nasutitermitis</name>
    <dbReference type="NCBI Taxonomy" id="1652958"/>
    <lineage>
        <taxon>Bacteria</taxon>
        <taxon>Bacillati</taxon>
        <taxon>Bacillota</taxon>
        <taxon>Bacilli</taxon>
        <taxon>Bacillales</taxon>
        <taxon>Paenibacillaceae</taxon>
        <taxon>Paenibacillus</taxon>
    </lineage>
</organism>
<keyword evidence="3 6" id="KW-0560">Oxidoreductase</keyword>
<dbReference type="SUPFAM" id="SSF52218">
    <property type="entry name" value="Flavoproteins"/>
    <property type="match status" value="1"/>
</dbReference>
<dbReference type="EC" id="1.6.5.-" evidence="6"/>
<evidence type="ECO:0000259" key="7">
    <source>
        <dbReference type="Pfam" id="PF02525"/>
    </source>
</evidence>
<comment type="subunit">
    <text evidence="6">Homodimer.</text>
</comment>
<evidence type="ECO:0000313" key="9">
    <source>
        <dbReference type="Proteomes" id="UP000612456"/>
    </source>
</evidence>
<evidence type="ECO:0000313" key="8">
    <source>
        <dbReference type="EMBL" id="GGD53038.1"/>
    </source>
</evidence>
<gene>
    <name evidence="8" type="primary">azoR2</name>
    <name evidence="6" type="synonym">azoR</name>
    <name evidence="8" type="ORF">GCM10010911_08260</name>
</gene>
<protein>
    <recommendedName>
        <fullName evidence="6">FMN dependent NADH:quinone oxidoreductase</fullName>
        <ecNumber evidence="6">1.6.5.-</ecNumber>
    </recommendedName>
    <alternativeName>
        <fullName evidence="6">Azo-dye reductase</fullName>
    </alternativeName>
    <alternativeName>
        <fullName evidence="6">FMN-dependent NADH-azo compound oxidoreductase</fullName>
    </alternativeName>
    <alternativeName>
        <fullName evidence="6">FMN-dependent NADH-azoreductase</fullName>
        <ecNumber evidence="6">1.7.1.17</ecNumber>
    </alternativeName>
</protein>
<comment type="function">
    <text evidence="6">Also exhibits azoreductase activity. Catalyzes the reductive cleavage of the azo bond in aromatic azo compounds to the corresponding amines.</text>
</comment>
<dbReference type="NCBIfam" id="NF010075">
    <property type="entry name" value="PRK13556.1"/>
    <property type="match status" value="1"/>
</dbReference>
<keyword evidence="1 6" id="KW-0285">Flavoprotein</keyword>
<keyword evidence="2 6" id="KW-0288">FMN</keyword>
<dbReference type="InterPro" id="IPR003680">
    <property type="entry name" value="Flavodoxin_fold"/>
</dbReference>
<dbReference type="GO" id="GO:0009055">
    <property type="term" value="F:electron transfer activity"/>
    <property type="evidence" value="ECO:0007669"/>
    <property type="project" value="UniProtKB-UniRule"/>
</dbReference>
<comment type="cofactor">
    <cofactor evidence="6">
        <name>FMN</name>
        <dbReference type="ChEBI" id="CHEBI:58210"/>
    </cofactor>
    <text evidence="6">Binds 1 FMN per subunit.</text>
</comment>
<dbReference type="Proteomes" id="UP000612456">
    <property type="component" value="Unassembled WGS sequence"/>
</dbReference>
<comment type="similarity">
    <text evidence="6">Belongs to the azoreductase type 1 family.</text>
</comment>
<dbReference type="HAMAP" id="MF_01216">
    <property type="entry name" value="Azoreductase_type1"/>
    <property type="match status" value="1"/>
</dbReference>
<dbReference type="GO" id="GO:0016655">
    <property type="term" value="F:oxidoreductase activity, acting on NAD(P)H, quinone or similar compound as acceptor"/>
    <property type="evidence" value="ECO:0007669"/>
    <property type="project" value="InterPro"/>
</dbReference>
<dbReference type="InterPro" id="IPR050104">
    <property type="entry name" value="FMN-dep_NADH:Q_OxRdtase_AzoR1"/>
</dbReference>
<keyword evidence="9" id="KW-1185">Reference proteome</keyword>
<feature type="domain" description="Flavodoxin-like fold" evidence="7">
    <location>
        <begin position="3"/>
        <end position="206"/>
    </location>
</feature>
<evidence type="ECO:0000256" key="3">
    <source>
        <dbReference type="ARBA" id="ARBA00023002"/>
    </source>
</evidence>
<dbReference type="InterPro" id="IPR029039">
    <property type="entry name" value="Flavoprotein-like_sf"/>
</dbReference>
<comment type="catalytic activity">
    <reaction evidence="6">
        <text>2 a quinone + NADH + H(+) = 2 a 1,4-benzosemiquinone + NAD(+)</text>
        <dbReference type="Rhea" id="RHEA:65952"/>
        <dbReference type="ChEBI" id="CHEBI:15378"/>
        <dbReference type="ChEBI" id="CHEBI:57540"/>
        <dbReference type="ChEBI" id="CHEBI:57945"/>
        <dbReference type="ChEBI" id="CHEBI:132124"/>
        <dbReference type="ChEBI" id="CHEBI:134225"/>
    </reaction>
</comment>
<dbReference type="Gene3D" id="3.40.50.360">
    <property type="match status" value="1"/>
</dbReference>
<dbReference type="InterPro" id="IPR023048">
    <property type="entry name" value="NADH:quinone_OxRdtase_FMN_depd"/>
</dbReference>
<dbReference type="RefSeq" id="WP_188989354.1">
    <property type="nucleotide sequence ID" value="NZ_BMHP01000001.1"/>
</dbReference>
<reference evidence="8" key="1">
    <citation type="journal article" date="2014" name="Int. J. Syst. Evol. Microbiol.">
        <title>Complete genome sequence of Corynebacterium casei LMG S-19264T (=DSM 44701T), isolated from a smear-ripened cheese.</title>
        <authorList>
            <consortium name="US DOE Joint Genome Institute (JGI-PGF)"/>
            <person name="Walter F."/>
            <person name="Albersmeier A."/>
            <person name="Kalinowski J."/>
            <person name="Ruckert C."/>
        </authorList>
    </citation>
    <scope>NUCLEOTIDE SEQUENCE</scope>
    <source>
        <strain evidence="8">CGMCC 1.15178</strain>
    </source>
</reference>
<accession>A0A916YMQ4</accession>
<keyword evidence="4 6" id="KW-0520">NAD</keyword>
<sequence>MTSVLYITAHPLNGSESFSISAGETFIDAYRTVNPDCEIIHLDLYKADVPSLDADILRGWGKLEEGMELEQLPEIERTKIVQLDKLVDQFIQADKYVFVNPMWNFSYPPVMKAYIDAITVAGKTFSYTRNGPIGLLQNKKVLHIQASGWVYTEGPDVEDEVSHRHLKSIMRFIGITDLHALFIEGHDQYRDRRNEIKEEGIKRARELAATF</sequence>
<evidence type="ECO:0000256" key="1">
    <source>
        <dbReference type="ARBA" id="ARBA00022630"/>
    </source>
</evidence>
<dbReference type="Pfam" id="PF02525">
    <property type="entry name" value="Flavodoxin_2"/>
    <property type="match status" value="1"/>
</dbReference>